<gene>
    <name evidence="1" type="ORF">CDES_13845</name>
</gene>
<organism evidence="1 2">
    <name type="scientific">Corynebacterium deserti GIMN1.010</name>
    <dbReference type="NCBI Taxonomy" id="931089"/>
    <lineage>
        <taxon>Bacteria</taxon>
        <taxon>Bacillati</taxon>
        <taxon>Actinomycetota</taxon>
        <taxon>Actinomycetes</taxon>
        <taxon>Mycobacteriales</taxon>
        <taxon>Corynebacteriaceae</taxon>
        <taxon>Corynebacterium</taxon>
    </lineage>
</organism>
<dbReference type="Proteomes" id="UP000068067">
    <property type="component" value="Chromosome"/>
</dbReference>
<evidence type="ECO:0000313" key="2">
    <source>
        <dbReference type="Proteomes" id="UP000068067"/>
    </source>
</evidence>
<dbReference type="AlphaFoldDB" id="A0A0M5IM56"/>
<proteinExistence type="predicted"/>
<accession>A0A0M5IM56</accession>
<dbReference type="EMBL" id="CP009220">
    <property type="protein sequence ID" value="ALC07094.1"/>
    <property type="molecule type" value="Genomic_DNA"/>
</dbReference>
<protein>
    <submittedName>
        <fullName evidence="1">Uncharacterized protein</fullName>
    </submittedName>
</protein>
<evidence type="ECO:0000313" key="1">
    <source>
        <dbReference type="EMBL" id="ALC07094.1"/>
    </source>
</evidence>
<sequence>MVGTVQALTSQYQLRAVALSESERRTDHYGLGGFFLIVGEDVVSVIDVAGHYVGLIGASLARGDQVDAFTLGGIEDGLVAPMVTVLSDSVNSTSKG</sequence>
<keyword evidence="2" id="KW-1185">Reference proteome</keyword>
<name>A0A0M5IM56_9CORY</name>
<reference evidence="1 2" key="1">
    <citation type="submission" date="2014-08" db="EMBL/GenBank/DDBJ databases">
        <title>Complete genome sequence of Corynebacterium deserti GIMN1.010 (=DSM 45689), isolated from desert sand in western China.</title>
        <authorList>
            <person name="Ruckert C."/>
            <person name="Albersmeier A."/>
            <person name="Kalinowski J."/>
        </authorList>
    </citation>
    <scope>NUCLEOTIDE SEQUENCE [LARGE SCALE GENOMIC DNA]</scope>
    <source>
        <strain evidence="1 2">GIMN1.010</strain>
    </source>
</reference>
<dbReference type="STRING" id="931089.CDES_13845"/>
<dbReference type="KEGG" id="cdx:CDES_13845"/>